<sequence>MDDNKAPALWDAKCEAPKGLRPPNAPPTRLLEDTKTSEKPFKSSLSADAPEFIPASMKSSVTTQSSGVQDRLKKFKVVENSGGNDSEFVGSPDDIRLKHLIDTLTKDPGQFSDLLDIFMDTLSPRTSNSSRYTAARLCCFIEQCCPEFRAELHLTCQKQLKVHTNKSGLLLFVAELYTQLHHENIYGGYLIDAYKHLLAVGGNDNVKSICQALKLTGYSLELYDKKALDEVFEKLNEVKPTVTGTALSLINSVVNLRSSQWGHNSPTNSSSNSEPENTYWSDTSHTVFYSSDGSKFTSEENDFLAANMNSTEEYLTDLSDPDELCDPEPEMDEEIQAAFKDFVKLSKR</sequence>
<accession>A0A139WLK8</accession>
<name>A0A139WLK8_TRICA</name>
<feature type="region of interest" description="Disordered" evidence="1">
    <location>
        <begin position="259"/>
        <end position="278"/>
    </location>
</feature>
<reference evidence="2 3" key="2">
    <citation type="journal article" date="2010" name="Nucleic Acids Res.">
        <title>BeetleBase in 2010: revisions to provide comprehensive genomic information for Tribolium castaneum.</title>
        <authorList>
            <person name="Kim H.S."/>
            <person name="Murphy T."/>
            <person name="Xia J."/>
            <person name="Caragea D."/>
            <person name="Park Y."/>
            <person name="Beeman R.W."/>
            <person name="Lorenzen M.D."/>
            <person name="Butcher S."/>
            <person name="Manak J.R."/>
            <person name="Brown S.J."/>
        </authorList>
    </citation>
    <scope>GENOME REANNOTATION</scope>
    <source>
        <strain evidence="2 3">Georgia GA2</strain>
    </source>
</reference>
<gene>
    <name evidence="2" type="primary">AUGUSTUS-3.0.2_03208</name>
    <name evidence="2" type="ORF">TcasGA2_TC003208</name>
</gene>
<organism evidence="2 3">
    <name type="scientific">Tribolium castaneum</name>
    <name type="common">Red flour beetle</name>
    <dbReference type="NCBI Taxonomy" id="7070"/>
    <lineage>
        <taxon>Eukaryota</taxon>
        <taxon>Metazoa</taxon>
        <taxon>Ecdysozoa</taxon>
        <taxon>Arthropoda</taxon>
        <taxon>Hexapoda</taxon>
        <taxon>Insecta</taxon>
        <taxon>Pterygota</taxon>
        <taxon>Neoptera</taxon>
        <taxon>Endopterygota</taxon>
        <taxon>Coleoptera</taxon>
        <taxon>Polyphaga</taxon>
        <taxon>Cucujiformia</taxon>
        <taxon>Tenebrionidae</taxon>
        <taxon>Tenebrionidae incertae sedis</taxon>
        <taxon>Tribolium</taxon>
    </lineage>
</organism>
<dbReference type="PANTHER" id="PTHR23254:SF15">
    <property type="entry name" value="POLYADENYLATE-BINDING PROTEIN-INTERACTING PROTEIN 1"/>
    <property type="match status" value="1"/>
</dbReference>
<dbReference type="AlphaFoldDB" id="A0A139WLK8"/>
<dbReference type="Gene3D" id="1.25.40.180">
    <property type="match status" value="1"/>
</dbReference>
<proteinExistence type="predicted"/>
<dbReference type="InterPro" id="IPR016024">
    <property type="entry name" value="ARM-type_fold"/>
</dbReference>
<dbReference type="SUPFAM" id="SSF48371">
    <property type="entry name" value="ARM repeat"/>
    <property type="match status" value="1"/>
</dbReference>
<dbReference type="OMA" id="MARNTSH"/>
<dbReference type="FunCoup" id="A0A139WLK8">
    <property type="interactions" value="1185"/>
</dbReference>
<dbReference type="Proteomes" id="UP000007266">
    <property type="component" value="Linkage group 3"/>
</dbReference>
<dbReference type="InterPro" id="IPR051367">
    <property type="entry name" value="mRNA_TranslReg/HistoneTransl"/>
</dbReference>
<dbReference type="GO" id="GO:0006446">
    <property type="term" value="P:regulation of translational initiation"/>
    <property type="evidence" value="ECO:0000318"/>
    <property type="project" value="GO_Central"/>
</dbReference>
<evidence type="ECO:0000313" key="2">
    <source>
        <dbReference type="EMBL" id="KYB28938.1"/>
    </source>
</evidence>
<feature type="compositionally biased region" description="Low complexity" evidence="1">
    <location>
        <begin position="264"/>
        <end position="278"/>
    </location>
</feature>
<keyword evidence="3" id="KW-1185">Reference proteome</keyword>
<evidence type="ECO:0000313" key="3">
    <source>
        <dbReference type="Proteomes" id="UP000007266"/>
    </source>
</evidence>
<feature type="region of interest" description="Disordered" evidence="1">
    <location>
        <begin position="1"/>
        <end position="46"/>
    </location>
</feature>
<dbReference type="InParanoid" id="A0A139WLK8"/>
<dbReference type="PANTHER" id="PTHR23254">
    <property type="entry name" value="EIF4G DOMAIN PROTEIN"/>
    <property type="match status" value="1"/>
</dbReference>
<protein>
    <submittedName>
        <fullName evidence="2">Polyadenylate-binding protein-interacting protein 1-like Protein</fullName>
    </submittedName>
</protein>
<reference evidence="2 3" key="1">
    <citation type="journal article" date="2008" name="Nature">
        <title>The genome of the model beetle and pest Tribolium castaneum.</title>
        <authorList>
            <consortium name="Tribolium Genome Sequencing Consortium"/>
            <person name="Richards S."/>
            <person name="Gibbs R.A."/>
            <person name="Weinstock G.M."/>
            <person name="Brown S.J."/>
            <person name="Denell R."/>
            <person name="Beeman R.W."/>
            <person name="Gibbs R."/>
            <person name="Beeman R.W."/>
            <person name="Brown S.J."/>
            <person name="Bucher G."/>
            <person name="Friedrich M."/>
            <person name="Grimmelikhuijzen C.J."/>
            <person name="Klingler M."/>
            <person name="Lorenzen M."/>
            <person name="Richards S."/>
            <person name="Roth S."/>
            <person name="Schroder R."/>
            <person name="Tautz D."/>
            <person name="Zdobnov E.M."/>
            <person name="Muzny D."/>
            <person name="Gibbs R.A."/>
            <person name="Weinstock G.M."/>
            <person name="Attaway T."/>
            <person name="Bell S."/>
            <person name="Buhay C.J."/>
            <person name="Chandrabose M.N."/>
            <person name="Chavez D."/>
            <person name="Clerk-Blankenburg K.P."/>
            <person name="Cree A."/>
            <person name="Dao M."/>
            <person name="Davis C."/>
            <person name="Chacko J."/>
            <person name="Dinh H."/>
            <person name="Dugan-Rocha S."/>
            <person name="Fowler G."/>
            <person name="Garner T.T."/>
            <person name="Garnes J."/>
            <person name="Gnirke A."/>
            <person name="Hawes A."/>
            <person name="Hernandez J."/>
            <person name="Hines S."/>
            <person name="Holder M."/>
            <person name="Hume J."/>
            <person name="Jhangiani S.N."/>
            <person name="Joshi V."/>
            <person name="Khan Z.M."/>
            <person name="Jackson L."/>
            <person name="Kovar C."/>
            <person name="Kowis A."/>
            <person name="Lee S."/>
            <person name="Lewis L.R."/>
            <person name="Margolis J."/>
            <person name="Morgan M."/>
            <person name="Nazareth L.V."/>
            <person name="Nguyen N."/>
            <person name="Okwuonu G."/>
            <person name="Parker D."/>
            <person name="Richards S."/>
            <person name="Ruiz S.J."/>
            <person name="Santibanez J."/>
            <person name="Savard J."/>
            <person name="Scherer S.E."/>
            <person name="Schneider B."/>
            <person name="Sodergren E."/>
            <person name="Tautz D."/>
            <person name="Vattahil S."/>
            <person name="Villasana D."/>
            <person name="White C.S."/>
            <person name="Wright R."/>
            <person name="Park Y."/>
            <person name="Beeman R.W."/>
            <person name="Lord J."/>
            <person name="Oppert B."/>
            <person name="Lorenzen M."/>
            <person name="Brown S."/>
            <person name="Wang L."/>
            <person name="Savard J."/>
            <person name="Tautz D."/>
            <person name="Richards S."/>
            <person name="Weinstock G."/>
            <person name="Gibbs R.A."/>
            <person name="Liu Y."/>
            <person name="Worley K."/>
            <person name="Weinstock G."/>
            <person name="Elsik C.G."/>
            <person name="Reese J.T."/>
            <person name="Elhaik E."/>
            <person name="Landan G."/>
            <person name="Graur D."/>
            <person name="Arensburger P."/>
            <person name="Atkinson P."/>
            <person name="Beeman R.W."/>
            <person name="Beidler J."/>
            <person name="Brown S.J."/>
            <person name="Demuth J.P."/>
            <person name="Drury D.W."/>
            <person name="Du Y.Z."/>
            <person name="Fujiwara H."/>
            <person name="Lorenzen M."/>
            <person name="Maselli V."/>
            <person name="Osanai M."/>
            <person name="Park Y."/>
            <person name="Robertson H.M."/>
            <person name="Tu Z."/>
            <person name="Wang J.J."/>
            <person name="Wang S."/>
            <person name="Richards S."/>
            <person name="Song H."/>
            <person name="Zhang L."/>
            <person name="Sodergren E."/>
            <person name="Werner D."/>
            <person name="Stanke M."/>
            <person name="Morgenstern B."/>
            <person name="Solovyev V."/>
            <person name="Kosarev P."/>
            <person name="Brown G."/>
            <person name="Chen H.C."/>
            <person name="Ermolaeva O."/>
            <person name="Hlavina W."/>
            <person name="Kapustin Y."/>
            <person name="Kiryutin B."/>
            <person name="Kitts P."/>
            <person name="Maglott D."/>
            <person name="Pruitt K."/>
            <person name="Sapojnikov V."/>
            <person name="Souvorov A."/>
            <person name="Mackey A.J."/>
            <person name="Waterhouse R.M."/>
            <person name="Wyder S."/>
            <person name="Zdobnov E.M."/>
            <person name="Zdobnov E.M."/>
            <person name="Wyder S."/>
            <person name="Kriventseva E.V."/>
            <person name="Kadowaki T."/>
            <person name="Bork P."/>
            <person name="Aranda M."/>
            <person name="Bao R."/>
            <person name="Beermann A."/>
            <person name="Berns N."/>
            <person name="Bolognesi R."/>
            <person name="Bonneton F."/>
            <person name="Bopp D."/>
            <person name="Brown S.J."/>
            <person name="Bucher G."/>
            <person name="Butts T."/>
            <person name="Chaumot A."/>
            <person name="Denell R.E."/>
            <person name="Ferrier D.E."/>
            <person name="Friedrich M."/>
            <person name="Gordon C.M."/>
            <person name="Jindra M."/>
            <person name="Klingler M."/>
            <person name="Lan Q."/>
            <person name="Lattorff H.M."/>
            <person name="Laudet V."/>
            <person name="von Levetsow C."/>
            <person name="Liu Z."/>
            <person name="Lutz R."/>
            <person name="Lynch J.A."/>
            <person name="da Fonseca R.N."/>
            <person name="Posnien N."/>
            <person name="Reuter R."/>
            <person name="Roth S."/>
            <person name="Savard J."/>
            <person name="Schinko J.B."/>
            <person name="Schmitt C."/>
            <person name="Schoppmeier M."/>
            <person name="Schroder R."/>
            <person name="Shippy T.D."/>
            <person name="Simonnet F."/>
            <person name="Marques-Souza H."/>
            <person name="Tautz D."/>
            <person name="Tomoyasu Y."/>
            <person name="Trauner J."/>
            <person name="Van der Zee M."/>
            <person name="Vervoort M."/>
            <person name="Wittkopp N."/>
            <person name="Wimmer E.A."/>
            <person name="Yang X."/>
            <person name="Jones A.K."/>
            <person name="Sattelle D.B."/>
            <person name="Ebert P.R."/>
            <person name="Nelson D."/>
            <person name="Scott J.G."/>
            <person name="Beeman R.W."/>
            <person name="Muthukrishnan S."/>
            <person name="Kramer K.J."/>
            <person name="Arakane Y."/>
            <person name="Beeman R.W."/>
            <person name="Zhu Q."/>
            <person name="Hogenkamp D."/>
            <person name="Dixit R."/>
            <person name="Oppert B."/>
            <person name="Jiang H."/>
            <person name="Zou Z."/>
            <person name="Marshall J."/>
            <person name="Elpidina E."/>
            <person name="Vinokurov K."/>
            <person name="Oppert C."/>
            <person name="Zou Z."/>
            <person name="Evans J."/>
            <person name="Lu Z."/>
            <person name="Zhao P."/>
            <person name="Sumathipala N."/>
            <person name="Altincicek B."/>
            <person name="Vilcinskas A."/>
            <person name="Williams M."/>
            <person name="Hultmark D."/>
            <person name="Hetru C."/>
            <person name="Jiang H."/>
            <person name="Grimmelikhuijzen C.J."/>
            <person name="Hauser F."/>
            <person name="Cazzamali G."/>
            <person name="Williamson M."/>
            <person name="Park Y."/>
            <person name="Li B."/>
            <person name="Tanaka Y."/>
            <person name="Predel R."/>
            <person name="Neupert S."/>
            <person name="Schachtner J."/>
            <person name="Verleyen P."/>
            <person name="Raible F."/>
            <person name="Bork P."/>
            <person name="Friedrich M."/>
            <person name="Walden K.K."/>
            <person name="Robertson H.M."/>
            <person name="Angeli S."/>
            <person name="Foret S."/>
            <person name="Bucher G."/>
            <person name="Schuetz S."/>
            <person name="Maleszka R."/>
            <person name="Wimmer E.A."/>
            <person name="Beeman R.W."/>
            <person name="Lorenzen M."/>
            <person name="Tomoyasu Y."/>
            <person name="Miller S.C."/>
            <person name="Grossmann D."/>
            <person name="Bucher G."/>
        </authorList>
    </citation>
    <scope>NUCLEOTIDE SEQUENCE [LARGE SCALE GENOMIC DNA]</scope>
    <source>
        <strain evidence="2 3">Georgia GA2</strain>
    </source>
</reference>
<feature type="compositionally biased region" description="Basic and acidic residues" evidence="1">
    <location>
        <begin position="30"/>
        <end position="41"/>
    </location>
</feature>
<dbReference type="STRING" id="7070.A0A139WLK8"/>
<dbReference type="EMBL" id="KQ971318">
    <property type="protein sequence ID" value="KYB28938.1"/>
    <property type="molecule type" value="Genomic_DNA"/>
</dbReference>
<dbReference type="GO" id="GO:0008494">
    <property type="term" value="F:translation activator activity"/>
    <property type="evidence" value="ECO:0000318"/>
    <property type="project" value="GO_Central"/>
</dbReference>
<evidence type="ECO:0000256" key="1">
    <source>
        <dbReference type="SAM" id="MobiDB-lite"/>
    </source>
</evidence>